<evidence type="ECO:0000313" key="9">
    <source>
        <dbReference type="Proteomes" id="UP001159405"/>
    </source>
</evidence>
<evidence type="ECO:0000259" key="7">
    <source>
        <dbReference type="Pfam" id="PF00396"/>
    </source>
</evidence>
<dbReference type="SUPFAM" id="SSF57277">
    <property type="entry name" value="Granulin repeat"/>
    <property type="match status" value="1"/>
</dbReference>
<dbReference type="InterPro" id="IPR037277">
    <property type="entry name" value="Granulin_sf"/>
</dbReference>
<organism evidence="8 9">
    <name type="scientific">Porites lobata</name>
    <dbReference type="NCBI Taxonomy" id="104759"/>
    <lineage>
        <taxon>Eukaryota</taxon>
        <taxon>Metazoa</taxon>
        <taxon>Cnidaria</taxon>
        <taxon>Anthozoa</taxon>
        <taxon>Hexacorallia</taxon>
        <taxon>Scleractinia</taxon>
        <taxon>Fungiina</taxon>
        <taxon>Poritidae</taxon>
        <taxon>Porites</taxon>
    </lineage>
</organism>
<feature type="domain" description="Granulins" evidence="7">
    <location>
        <begin position="55"/>
        <end position="98"/>
    </location>
</feature>
<dbReference type="PANTHER" id="PTHR12274">
    <property type="entry name" value="GRANULIN"/>
    <property type="match status" value="1"/>
</dbReference>
<keyword evidence="3" id="KW-0964">Secreted</keyword>
<comment type="subcellular location">
    <subcellularLocation>
        <location evidence="1">Secreted</location>
    </subcellularLocation>
</comment>
<keyword evidence="6" id="KW-0732">Signal</keyword>
<evidence type="ECO:0000256" key="5">
    <source>
        <dbReference type="SAM" id="MobiDB-lite"/>
    </source>
</evidence>
<evidence type="ECO:0000256" key="6">
    <source>
        <dbReference type="SAM" id="SignalP"/>
    </source>
</evidence>
<feature type="region of interest" description="Disordered" evidence="5">
    <location>
        <begin position="128"/>
        <end position="152"/>
    </location>
</feature>
<dbReference type="InterPro" id="IPR000118">
    <property type="entry name" value="Granulin"/>
</dbReference>
<evidence type="ECO:0000313" key="8">
    <source>
        <dbReference type="EMBL" id="CAH3133406.1"/>
    </source>
</evidence>
<comment type="caution">
    <text evidence="8">The sequence shown here is derived from an EMBL/GenBank/DDBJ whole genome shotgun (WGS) entry which is preliminary data.</text>
</comment>
<evidence type="ECO:0000256" key="1">
    <source>
        <dbReference type="ARBA" id="ARBA00004613"/>
    </source>
</evidence>
<feature type="signal peptide" evidence="6">
    <location>
        <begin position="1"/>
        <end position="21"/>
    </location>
</feature>
<comment type="similarity">
    <text evidence="2">Belongs to the granulin family.</text>
</comment>
<dbReference type="PANTHER" id="PTHR12274:SF3">
    <property type="entry name" value="PROGRANULIN"/>
    <property type="match status" value="1"/>
</dbReference>
<proteinExistence type="inferred from homology"/>
<dbReference type="InterPro" id="IPR039036">
    <property type="entry name" value="Granulin_fam"/>
</dbReference>
<dbReference type="EMBL" id="CALNXK010000052">
    <property type="protein sequence ID" value="CAH3133406.1"/>
    <property type="molecule type" value="Genomic_DNA"/>
</dbReference>
<protein>
    <recommendedName>
        <fullName evidence="7">Granulins domain-containing protein</fullName>
    </recommendedName>
</protein>
<evidence type="ECO:0000256" key="3">
    <source>
        <dbReference type="ARBA" id="ARBA00022525"/>
    </source>
</evidence>
<keyword evidence="4" id="KW-1015">Disulfide bond</keyword>
<reference evidence="8 9" key="1">
    <citation type="submission" date="2022-05" db="EMBL/GenBank/DDBJ databases">
        <authorList>
            <consortium name="Genoscope - CEA"/>
            <person name="William W."/>
        </authorList>
    </citation>
    <scope>NUCLEOTIDE SEQUENCE [LARGE SCALE GENOMIC DNA]</scope>
</reference>
<feature type="chain" id="PRO_5045155138" description="Granulins domain-containing protein" evidence="6">
    <location>
        <begin position="22"/>
        <end position="198"/>
    </location>
</feature>
<keyword evidence="9" id="KW-1185">Reference proteome</keyword>
<gene>
    <name evidence="8" type="ORF">PLOB_00036779</name>
</gene>
<dbReference type="Pfam" id="PF00396">
    <property type="entry name" value="Granulin"/>
    <property type="match status" value="1"/>
</dbReference>
<dbReference type="Proteomes" id="UP001159405">
    <property type="component" value="Unassembled WGS sequence"/>
</dbReference>
<name>A0ABN8P5V6_9CNID</name>
<evidence type="ECO:0000256" key="2">
    <source>
        <dbReference type="ARBA" id="ARBA00010093"/>
    </source>
</evidence>
<evidence type="ECO:0000256" key="4">
    <source>
        <dbReference type="ARBA" id="ARBA00023157"/>
    </source>
</evidence>
<accession>A0ABN8P5V6</accession>
<sequence length="198" mass="21864">MERYVVLVFTLLCIYVIFSYAEETKEGTISVSHLESQPNRINICVDGTVCRSKKCCPTNPSRTRFRCCSIGERAICCPDLVSCCPVGFICDIHRQLCIRPGYSSVLQVQAIPLVKIIDKRCREGTAGMDPKVNRVTPSQQAEQASKKSGVIGTSGDVFSPDEKYQCPDGTTICELSPGIYGCCPIENARRRMSNNILP</sequence>
<dbReference type="Gene3D" id="2.10.25.160">
    <property type="entry name" value="Granulin"/>
    <property type="match status" value="2"/>
</dbReference>